<sequence>MQSLHNWLNMQKSLRADTLQTLMPTLPCGYTVEQRVVMPSGCVLLENRGLIESLVFCFHVHNRRAQQGQFLNKRTATNPKKGPIHYRAPSRMLWRTIRGMLPHKTARGAAALQRLKVFDGIPSPYDKQKRMVIPEALRVLRLKACRRYTVLGNLASEVGWRHAELIKRLEAKRVLKSDAYYKKKVAQQKRLAEAEQKVFAENAALKPLLAQYGHAL</sequence>
<comment type="caution">
    <text evidence="1">The sequence shown here is derived from an EMBL/GenBank/DDBJ whole genome shotgun (WGS) entry which is preliminary data.</text>
</comment>
<dbReference type="Proteomes" id="UP001163321">
    <property type="component" value="Chromosome 9"/>
</dbReference>
<accession>A0ACC0VJ23</accession>
<keyword evidence="2" id="KW-1185">Reference proteome</keyword>
<evidence type="ECO:0000313" key="2">
    <source>
        <dbReference type="Proteomes" id="UP001163321"/>
    </source>
</evidence>
<protein>
    <submittedName>
        <fullName evidence="1">Uncharacterized protein</fullName>
    </submittedName>
</protein>
<organism evidence="1 2">
    <name type="scientific">Peronosclerospora sorghi</name>
    <dbReference type="NCBI Taxonomy" id="230839"/>
    <lineage>
        <taxon>Eukaryota</taxon>
        <taxon>Sar</taxon>
        <taxon>Stramenopiles</taxon>
        <taxon>Oomycota</taxon>
        <taxon>Peronosporomycetes</taxon>
        <taxon>Peronosporales</taxon>
        <taxon>Peronosporaceae</taxon>
        <taxon>Peronosclerospora</taxon>
    </lineage>
</organism>
<reference evidence="1 2" key="1">
    <citation type="journal article" date="2022" name="bioRxiv">
        <title>The genome of the oomycete Peronosclerospora sorghi, a cosmopolitan pathogen of maize and sorghum, is inflated with dispersed pseudogenes.</title>
        <authorList>
            <person name="Fletcher K."/>
            <person name="Martin F."/>
            <person name="Isakeit T."/>
            <person name="Cavanaugh K."/>
            <person name="Magill C."/>
            <person name="Michelmore R."/>
        </authorList>
    </citation>
    <scope>NUCLEOTIDE SEQUENCE [LARGE SCALE GENOMIC DNA]</scope>
    <source>
        <strain evidence="1">P6</strain>
    </source>
</reference>
<gene>
    <name evidence="1" type="ORF">PsorP6_013985</name>
</gene>
<name>A0ACC0VJ23_9STRA</name>
<evidence type="ECO:0000313" key="1">
    <source>
        <dbReference type="EMBL" id="KAI9905791.1"/>
    </source>
</evidence>
<proteinExistence type="predicted"/>
<dbReference type="EMBL" id="CM047588">
    <property type="protein sequence ID" value="KAI9905791.1"/>
    <property type="molecule type" value="Genomic_DNA"/>
</dbReference>